<comment type="similarity">
    <text evidence="2">Belongs to the phosphohexose mutase family.</text>
</comment>
<dbReference type="PANTHER" id="PTHR43771:SF2">
    <property type="entry name" value="PHOSPHOMANNOMUTASE_PHOSPHOGLUCOMUTASE"/>
    <property type="match status" value="1"/>
</dbReference>
<dbReference type="Gene3D" id="3.30.310.50">
    <property type="entry name" value="Alpha-D-phosphohexomutase, C-terminal domain"/>
    <property type="match status" value="1"/>
</dbReference>
<evidence type="ECO:0000256" key="4">
    <source>
        <dbReference type="ARBA" id="ARBA00022723"/>
    </source>
</evidence>
<dbReference type="GO" id="GO:0046872">
    <property type="term" value="F:metal ion binding"/>
    <property type="evidence" value="ECO:0007669"/>
    <property type="project" value="UniProtKB-KW"/>
</dbReference>
<accession>A0A1F7XYU0</accession>
<dbReference type="PANTHER" id="PTHR43771">
    <property type="entry name" value="PHOSPHOMANNOMUTASE"/>
    <property type="match status" value="1"/>
</dbReference>
<evidence type="ECO:0000259" key="8">
    <source>
        <dbReference type="Pfam" id="PF02878"/>
    </source>
</evidence>
<dbReference type="AlphaFoldDB" id="A0A1F7XYU0"/>
<feature type="domain" description="Alpha-D-phosphohexomutase alpha/beta/alpha" evidence="8">
    <location>
        <begin position="34"/>
        <end position="157"/>
    </location>
</feature>
<evidence type="ECO:0000313" key="12">
    <source>
        <dbReference type="Proteomes" id="UP000178419"/>
    </source>
</evidence>
<sequence>MKVSPSIFREYDVRGIAGEKFSEKALLEYEKWYGKFPGITITPDIAVVLGKAYGTQIRKRGGKKIIIGHEERQYGDELKRLFIEGVRTTGCDVTDAGVALTPIVYFATAFYNFDGGVNVTGSHNVYFFNGFKMMAKDVYPIYGEEIQEMKKIVEEESYHKDLKGKLENKSVLEDYSKYLLDHNNLEKKLKIVLDCGNGSAGLFAPDILRKLGCEVVEMYSEVDATFPNHLPDPEDIYMMRELSLRVVKEKADLGVALDADGDRFGCVDENGEFIYADRMLLLIAKDVLSRNPGKKILYDVKCTRYLEKLVPEYGGIPLMHVTGHAPIKATFRKDVNVIFGGEISGHFYWAEDYFRFDDGLYSAAKVLSLIARHGDTLSTIMKQIPVTSMTPEIKLPCTDDKKAGIVEQIKNKFIKDYTVITLDGARISFSETSWALIRPSNTSPYLSFRVEADTDEEVIRIKNLMQDEFDKYPEIGDKLDRNNVTSHTGKLGWV</sequence>
<protein>
    <recommendedName>
        <fullName evidence="13">Phosphoglucomutase</fullName>
    </recommendedName>
</protein>
<evidence type="ECO:0000313" key="11">
    <source>
        <dbReference type="EMBL" id="OGM20192.1"/>
    </source>
</evidence>
<proteinExistence type="inferred from homology"/>
<dbReference type="InterPro" id="IPR005843">
    <property type="entry name" value="A-D-PHexomutase_C"/>
</dbReference>
<evidence type="ECO:0000256" key="3">
    <source>
        <dbReference type="ARBA" id="ARBA00022553"/>
    </source>
</evidence>
<keyword evidence="6" id="KW-0413">Isomerase</keyword>
<dbReference type="InterPro" id="IPR016055">
    <property type="entry name" value="A-D-PHexomutase_a/b/a-I/II/III"/>
</dbReference>
<name>A0A1F7XYU0_9BACT</name>
<feature type="domain" description="Alpha-D-phosphohexomutase alpha/beta/alpha" evidence="9">
    <location>
        <begin position="182"/>
        <end position="271"/>
    </location>
</feature>
<keyword evidence="5" id="KW-0460">Magnesium</keyword>
<feature type="domain" description="Alpha-D-phosphohexomutase alpha/beta/alpha" evidence="10">
    <location>
        <begin position="277"/>
        <end position="384"/>
    </location>
</feature>
<dbReference type="Pfam" id="PF02880">
    <property type="entry name" value="PGM_PMM_III"/>
    <property type="match status" value="1"/>
</dbReference>
<organism evidence="11 12">
    <name type="scientific">Candidatus Woesebacteria bacterium RIFCSPHIGHO2_01_FULL_38_9</name>
    <dbReference type="NCBI Taxonomy" id="1802492"/>
    <lineage>
        <taxon>Bacteria</taxon>
        <taxon>Candidatus Woeseibacteriota</taxon>
    </lineage>
</organism>
<dbReference type="InterPro" id="IPR005846">
    <property type="entry name" value="A-D-PHexomutase_a/b/a-III"/>
</dbReference>
<dbReference type="GO" id="GO:0005975">
    <property type="term" value="P:carbohydrate metabolic process"/>
    <property type="evidence" value="ECO:0007669"/>
    <property type="project" value="InterPro"/>
</dbReference>
<evidence type="ECO:0000256" key="2">
    <source>
        <dbReference type="ARBA" id="ARBA00010231"/>
    </source>
</evidence>
<dbReference type="SUPFAM" id="SSF55957">
    <property type="entry name" value="Phosphoglucomutase, C-terminal domain"/>
    <property type="match status" value="1"/>
</dbReference>
<evidence type="ECO:0000259" key="9">
    <source>
        <dbReference type="Pfam" id="PF02879"/>
    </source>
</evidence>
<dbReference type="Pfam" id="PF00408">
    <property type="entry name" value="PGM_PMM_IV"/>
    <property type="match status" value="1"/>
</dbReference>
<feature type="domain" description="Alpha-D-phosphohexomutase C-terminal" evidence="7">
    <location>
        <begin position="392"/>
        <end position="463"/>
    </location>
</feature>
<dbReference type="InterPro" id="IPR036900">
    <property type="entry name" value="A-D-PHexomutase_C_sf"/>
</dbReference>
<dbReference type="InterPro" id="IPR005844">
    <property type="entry name" value="A-D-PHexomutase_a/b/a-I"/>
</dbReference>
<dbReference type="SUPFAM" id="SSF53738">
    <property type="entry name" value="Phosphoglucomutase, first 3 domains"/>
    <property type="match status" value="3"/>
</dbReference>
<comment type="cofactor">
    <cofactor evidence="1">
        <name>Mg(2+)</name>
        <dbReference type="ChEBI" id="CHEBI:18420"/>
    </cofactor>
</comment>
<evidence type="ECO:0008006" key="13">
    <source>
        <dbReference type="Google" id="ProtNLM"/>
    </source>
</evidence>
<dbReference type="Pfam" id="PF02878">
    <property type="entry name" value="PGM_PMM_I"/>
    <property type="match status" value="1"/>
</dbReference>
<evidence type="ECO:0000256" key="1">
    <source>
        <dbReference type="ARBA" id="ARBA00001946"/>
    </source>
</evidence>
<dbReference type="Gene3D" id="3.40.120.10">
    <property type="entry name" value="Alpha-D-Glucose-1,6-Bisphosphate, subunit A, domain 3"/>
    <property type="match status" value="3"/>
</dbReference>
<dbReference type="CDD" id="cd03089">
    <property type="entry name" value="PMM_PGM"/>
    <property type="match status" value="1"/>
</dbReference>
<evidence type="ECO:0000256" key="5">
    <source>
        <dbReference type="ARBA" id="ARBA00022842"/>
    </source>
</evidence>
<dbReference type="EMBL" id="MGGE01000049">
    <property type="protein sequence ID" value="OGM20192.1"/>
    <property type="molecule type" value="Genomic_DNA"/>
</dbReference>
<evidence type="ECO:0000259" key="7">
    <source>
        <dbReference type="Pfam" id="PF00408"/>
    </source>
</evidence>
<dbReference type="InterPro" id="IPR005845">
    <property type="entry name" value="A-D-PHexomutase_a/b/a-II"/>
</dbReference>
<comment type="caution">
    <text evidence="11">The sequence shown here is derived from an EMBL/GenBank/DDBJ whole genome shotgun (WGS) entry which is preliminary data.</text>
</comment>
<evidence type="ECO:0000256" key="6">
    <source>
        <dbReference type="ARBA" id="ARBA00023235"/>
    </source>
</evidence>
<dbReference type="Proteomes" id="UP000178419">
    <property type="component" value="Unassembled WGS sequence"/>
</dbReference>
<reference evidence="11 12" key="1">
    <citation type="journal article" date="2016" name="Nat. Commun.">
        <title>Thousands of microbial genomes shed light on interconnected biogeochemical processes in an aquifer system.</title>
        <authorList>
            <person name="Anantharaman K."/>
            <person name="Brown C.T."/>
            <person name="Hug L.A."/>
            <person name="Sharon I."/>
            <person name="Castelle C.J."/>
            <person name="Probst A.J."/>
            <person name="Thomas B.C."/>
            <person name="Singh A."/>
            <person name="Wilkins M.J."/>
            <person name="Karaoz U."/>
            <person name="Brodie E.L."/>
            <person name="Williams K.H."/>
            <person name="Hubbard S.S."/>
            <person name="Banfield J.F."/>
        </authorList>
    </citation>
    <scope>NUCLEOTIDE SEQUENCE [LARGE SCALE GENOMIC DNA]</scope>
</reference>
<dbReference type="GO" id="GO:0016868">
    <property type="term" value="F:intramolecular phosphotransferase activity"/>
    <property type="evidence" value="ECO:0007669"/>
    <property type="project" value="InterPro"/>
</dbReference>
<dbReference type="Pfam" id="PF02879">
    <property type="entry name" value="PGM_PMM_II"/>
    <property type="match status" value="1"/>
</dbReference>
<gene>
    <name evidence="11" type="ORF">A2714_01175</name>
</gene>
<keyword evidence="4" id="KW-0479">Metal-binding</keyword>
<keyword evidence="3" id="KW-0597">Phosphoprotein</keyword>
<dbReference type="InterPro" id="IPR005841">
    <property type="entry name" value="Alpha-D-phosphohexomutase_SF"/>
</dbReference>
<dbReference type="PRINTS" id="PR00509">
    <property type="entry name" value="PGMPMM"/>
</dbReference>
<evidence type="ECO:0000259" key="10">
    <source>
        <dbReference type="Pfam" id="PF02880"/>
    </source>
</evidence>